<dbReference type="InterPro" id="IPR013320">
    <property type="entry name" value="ConA-like_dom_sf"/>
</dbReference>
<name>A0AAD5V4E2_9APHY</name>
<dbReference type="AlphaFoldDB" id="A0AAD5V4E2"/>
<organism evidence="3 4">
    <name type="scientific">Meripilus lineatus</name>
    <dbReference type="NCBI Taxonomy" id="2056292"/>
    <lineage>
        <taxon>Eukaryota</taxon>
        <taxon>Fungi</taxon>
        <taxon>Dikarya</taxon>
        <taxon>Basidiomycota</taxon>
        <taxon>Agaricomycotina</taxon>
        <taxon>Agaricomycetes</taxon>
        <taxon>Polyporales</taxon>
        <taxon>Meripilaceae</taxon>
        <taxon>Meripilus</taxon>
    </lineage>
</organism>
<dbReference type="Gene3D" id="2.60.120.200">
    <property type="match status" value="1"/>
</dbReference>
<evidence type="ECO:0000313" key="3">
    <source>
        <dbReference type="EMBL" id="KAJ3485570.1"/>
    </source>
</evidence>
<feature type="domain" description="GH16" evidence="2">
    <location>
        <begin position="79"/>
        <end position="331"/>
    </location>
</feature>
<keyword evidence="1" id="KW-0732">Signal</keyword>
<gene>
    <name evidence="3" type="ORF">NLI96_g4881</name>
</gene>
<evidence type="ECO:0000313" key="4">
    <source>
        <dbReference type="Proteomes" id="UP001212997"/>
    </source>
</evidence>
<proteinExistence type="predicted"/>
<dbReference type="PANTHER" id="PTHR10963">
    <property type="entry name" value="GLYCOSYL HYDROLASE-RELATED"/>
    <property type="match status" value="1"/>
</dbReference>
<keyword evidence="4" id="KW-1185">Reference proteome</keyword>
<reference evidence="3" key="1">
    <citation type="submission" date="2022-07" db="EMBL/GenBank/DDBJ databases">
        <title>Genome Sequence of Physisporinus lineatus.</title>
        <authorList>
            <person name="Buettner E."/>
        </authorList>
    </citation>
    <scope>NUCLEOTIDE SEQUENCE</scope>
    <source>
        <strain evidence="3">VT162</strain>
    </source>
</reference>
<dbReference type="GO" id="GO:0009251">
    <property type="term" value="P:glucan catabolic process"/>
    <property type="evidence" value="ECO:0007669"/>
    <property type="project" value="TreeGrafter"/>
</dbReference>
<dbReference type="PROSITE" id="PS51762">
    <property type="entry name" value="GH16_2"/>
    <property type="match status" value="1"/>
</dbReference>
<evidence type="ECO:0000259" key="2">
    <source>
        <dbReference type="PROSITE" id="PS51762"/>
    </source>
</evidence>
<comment type="caution">
    <text evidence="3">The sequence shown here is derived from an EMBL/GenBank/DDBJ whole genome shotgun (WGS) entry which is preliminary data.</text>
</comment>
<dbReference type="CDD" id="cd02181">
    <property type="entry name" value="GH16_fungal_Lam16A_glucanase"/>
    <property type="match status" value="1"/>
</dbReference>
<dbReference type="GO" id="GO:0004553">
    <property type="term" value="F:hydrolase activity, hydrolyzing O-glycosyl compounds"/>
    <property type="evidence" value="ECO:0007669"/>
    <property type="project" value="InterPro"/>
</dbReference>
<dbReference type="InterPro" id="IPR000757">
    <property type="entry name" value="Beta-glucanase-like"/>
</dbReference>
<dbReference type="InterPro" id="IPR050546">
    <property type="entry name" value="Glycosyl_Hydrlase_16"/>
</dbReference>
<feature type="signal peptide" evidence="1">
    <location>
        <begin position="1"/>
        <end position="19"/>
    </location>
</feature>
<accession>A0AAD5V4E2</accession>
<dbReference type="SUPFAM" id="SSF49899">
    <property type="entry name" value="Concanavalin A-like lectins/glucanases"/>
    <property type="match status" value="1"/>
</dbReference>
<dbReference type="Proteomes" id="UP001212997">
    <property type="component" value="Unassembled WGS sequence"/>
</dbReference>
<dbReference type="Pfam" id="PF26113">
    <property type="entry name" value="GH16_XgeA"/>
    <property type="match status" value="1"/>
</dbReference>
<feature type="chain" id="PRO_5042148416" description="GH16 domain-containing protein" evidence="1">
    <location>
        <begin position="20"/>
        <end position="396"/>
    </location>
</feature>
<sequence>MLSVLPFALLNLLVSSTSLVDMRSDFSRSSAIRWGAALSTLALAVGAHGAQINNLETGVNGSTFVWTIQDTFEGLTFYDDWDFFTGDDPTHGMVNYTDRQTAFSQSLVYVTADNKVIMKGDNKTWLPQGQYRNSVRISSKKQYNTGLFILDLDKAPWGCGIWPAWWTLGGGPWPYSGEIDIIEGVHDNEHNQVAWHTGPNCTLTPTANFTGTIVTSNGQPNLNCDGNINNNAGCGVTEWSRASYGLTFDAAGGGVFAMKWDDNGIAIWSFYRAAVPKDIVSGQPSPSLWGLPVAVLEPAGCDPIANFVNHSIIFDITFCGDWAGNSYATSGCPGSCSDRLMDPANFVNATWIINSLKVYKKQVLSGRITGSAPPLSTNSVLRWFPPLLLLIAFALL</sequence>
<evidence type="ECO:0000256" key="1">
    <source>
        <dbReference type="SAM" id="SignalP"/>
    </source>
</evidence>
<protein>
    <recommendedName>
        <fullName evidence="2">GH16 domain-containing protein</fullName>
    </recommendedName>
</protein>
<dbReference type="PANTHER" id="PTHR10963:SF24">
    <property type="entry name" value="GLYCOSIDASE C21B10.07-RELATED"/>
    <property type="match status" value="1"/>
</dbReference>
<dbReference type="EMBL" id="JANAWD010000149">
    <property type="protein sequence ID" value="KAJ3485570.1"/>
    <property type="molecule type" value="Genomic_DNA"/>
</dbReference>